<dbReference type="Gene3D" id="3.90.420.10">
    <property type="entry name" value="Oxidoreductase, molybdopterin-binding domain"/>
    <property type="match status" value="1"/>
</dbReference>
<reference evidence="2" key="1">
    <citation type="submission" date="2020-02" db="EMBL/GenBank/DDBJ databases">
        <authorList>
            <person name="Meier V. D."/>
        </authorList>
    </citation>
    <scope>NUCLEOTIDE SEQUENCE</scope>
    <source>
        <strain evidence="2">AVDCRST_MAG54</strain>
    </source>
</reference>
<sequence length="107" mass="12223">DTLFAAVGVRPEATFVVETSTTGYTTNLPLADVTGGKAWLVWEHEGKPLTREHGGPVRMLVPHLYFWKSAKWISKITLLDHDEPGFWEVNGYHERGDPWREQRFDGD</sequence>
<proteinExistence type="predicted"/>
<dbReference type="PANTHER" id="PTHR43032:SF4">
    <property type="entry name" value="OXIDOREDUCTASE MOLYBDOPTERIN-BINDING DOMAIN-CONTAINING PROTEIN"/>
    <property type="match status" value="1"/>
</dbReference>
<dbReference type="EMBL" id="CADCTH010000589">
    <property type="protein sequence ID" value="CAA9293749.1"/>
    <property type="molecule type" value="Genomic_DNA"/>
</dbReference>
<dbReference type="SUPFAM" id="SSF56524">
    <property type="entry name" value="Oxidoreductase molybdopterin-binding domain"/>
    <property type="match status" value="1"/>
</dbReference>
<dbReference type="PANTHER" id="PTHR43032">
    <property type="entry name" value="PROTEIN-METHIONINE-SULFOXIDE REDUCTASE"/>
    <property type="match status" value="1"/>
</dbReference>
<organism evidence="2">
    <name type="scientific">uncultured Actinomycetospora sp</name>
    <dbReference type="NCBI Taxonomy" id="1135996"/>
    <lineage>
        <taxon>Bacteria</taxon>
        <taxon>Bacillati</taxon>
        <taxon>Actinomycetota</taxon>
        <taxon>Actinomycetes</taxon>
        <taxon>Pseudonocardiales</taxon>
        <taxon>Pseudonocardiaceae</taxon>
        <taxon>Actinomycetospora</taxon>
        <taxon>environmental samples</taxon>
    </lineage>
</organism>
<feature type="non-terminal residue" evidence="2">
    <location>
        <position position="1"/>
    </location>
</feature>
<name>A0A6J4K2H2_9PSEU</name>
<dbReference type="Pfam" id="PF00174">
    <property type="entry name" value="Oxidored_molyb"/>
    <property type="match status" value="1"/>
</dbReference>
<evidence type="ECO:0000313" key="2">
    <source>
        <dbReference type="EMBL" id="CAA9293749.1"/>
    </source>
</evidence>
<evidence type="ECO:0000259" key="1">
    <source>
        <dbReference type="Pfam" id="PF00174"/>
    </source>
</evidence>
<gene>
    <name evidence="2" type="ORF">AVDCRST_MAG54-4677</name>
</gene>
<feature type="domain" description="Oxidoreductase molybdopterin-binding" evidence="1">
    <location>
        <begin position="2"/>
        <end position="87"/>
    </location>
</feature>
<dbReference type="InterPro" id="IPR036374">
    <property type="entry name" value="OxRdtase_Mopterin-bd_sf"/>
</dbReference>
<dbReference type="AlphaFoldDB" id="A0A6J4K2H2"/>
<dbReference type="InterPro" id="IPR000572">
    <property type="entry name" value="OxRdtase_Mopterin-bd_dom"/>
</dbReference>
<accession>A0A6J4K2H2</accession>
<protein>
    <submittedName>
        <fullName evidence="2">Sulfite oxidase and related enzymes</fullName>
    </submittedName>
</protein>